<sequence length="84" mass="9689">MKASEWFKKAHEAVDNPDVGKEAELLEIALSLNSKIEDESHVAGQQAKSQLENGKFGNSRKDWTVLQEEKEEKDIERRELLRDH</sequence>
<accession>A0A1G2MLT4</accession>
<evidence type="ECO:0000313" key="2">
    <source>
        <dbReference type="EMBL" id="OHA24813.1"/>
    </source>
</evidence>
<reference evidence="2 3" key="1">
    <citation type="journal article" date="2016" name="Nat. Commun.">
        <title>Thousands of microbial genomes shed light on interconnected biogeochemical processes in an aquifer system.</title>
        <authorList>
            <person name="Anantharaman K."/>
            <person name="Brown C.T."/>
            <person name="Hug L.A."/>
            <person name="Sharon I."/>
            <person name="Castelle C.J."/>
            <person name="Probst A.J."/>
            <person name="Thomas B.C."/>
            <person name="Singh A."/>
            <person name="Wilkins M.J."/>
            <person name="Karaoz U."/>
            <person name="Brodie E.L."/>
            <person name="Williams K.H."/>
            <person name="Hubbard S.S."/>
            <person name="Banfield J.F."/>
        </authorList>
    </citation>
    <scope>NUCLEOTIDE SEQUENCE [LARGE SCALE GENOMIC DNA]</scope>
</reference>
<gene>
    <name evidence="2" type="ORF">A3C72_03210</name>
</gene>
<organism evidence="2 3">
    <name type="scientific">Candidatus Taylorbacteria bacterium RIFCSPHIGHO2_02_FULL_43_32b</name>
    <dbReference type="NCBI Taxonomy" id="1802306"/>
    <lineage>
        <taxon>Bacteria</taxon>
        <taxon>Candidatus Tayloriibacteriota</taxon>
    </lineage>
</organism>
<name>A0A1G2MLT4_9BACT</name>
<evidence type="ECO:0000313" key="3">
    <source>
        <dbReference type="Proteomes" id="UP000177130"/>
    </source>
</evidence>
<dbReference type="EMBL" id="MHRK01000004">
    <property type="protein sequence ID" value="OHA24813.1"/>
    <property type="molecule type" value="Genomic_DNA"/>
</dbReference>
<feature type="region of interest" description="Disordered" evidence="1">
    <location>
        <begin position="41"/>
        <end position="62"/>
    </location>
</feature>
<dbReference type="AlphaFoldDB" id="A0A1G2MLT4"/>
<protein>
    <submittedName>
        <fullName evidence="2">Uncharacterized protein</fullName>
    </submittedName>
</protein>
<evidence type="ECO:0000256" key="1">
    <source>
        <dbReference type="SAM" id="MobiDB-lite"/>
    </source>
</evidence>
<dbReference type="Proteomes" id="UP000177130">
    <property type="component" value="Unassembled WGS sequence"/>
</dbReference>
<comment type="caution">
    <text evidence="2">The sequence shown here is derived from an EMBL/GenBank/DDBJ whole genome shotgun (WGS) entry which is preliminary data.</text>
</comment>
<dbReference type="STRING" id="1802306.A3C72_03210"/>
<proteinExistence type="predicted"/>